<protein>
    <submittedName>
        <fullName evidence="1">Uncharacterized protein</fullName>
    </submittedName>
</protein>
<reference evidence="2" key="2">
    <citation type="journal article" date="2008" name="Nucleic Acids Res.">
        <title>The rice annotation project database (RAP-DB): 2008 update.</title>
        <authorList>
            <consortium name="The rice annotation project (RAP)"/>
        </authorList>
    </citation>
    <scope>GENOME REANNOTATION</scope>
    <source>
        <strain evidence="2">cv. Nipponbare</strain>
    </source>
</reference>
<reference evidence="2" key="1">
    <citation type="journal article" date="2005" name="Nature">
        <title>The map-based sequence of the rice genome.</title>
        <authorList>
            <consortium name="International rice genome sequencing project (IRGSP)"/>
            <person name="Matsumoto T."/>
            <person name="Wu J."/>
            <person name="Kanamori H."/>
            <person name="Katayose Y."/>
            <person name="Fujisawa M."/>
            <person name="Namiki N."/>
            <person name="Mizuno H."/>
            <person name="Yamamoto K."/>
            <person name="Antonio B.A."/>
            <person name="Baba T."/>
            <person name="Sakata K."/>
            <person name="Nagamura Y."/>
            <person name="Aoki H."/>
            <person name="Arikawa K."/>
            <person name="Arita K."/>
            <person name="Bito T."/>
            <person name="Chiden Y."/>
            <person name="Fujitsuka N."/>
            <person name="Fukunaka R."/>
            <person name="Hamada M."/>
            <person name="Harada C."/>
            <person name="Hayashi A."/>
            <person name="Hijishita S."/>
            <person name="Honda M."/>
            <person name="Hosokawa S."/>
            <person name="Ichikawa Y."/>
            <person name="Idonuma A."/>
            <person name="Iijima M."/>
            <person name="Ikeda M."/>
            <person name="Ikeno M."/>
            <person name="Ito K."/>
            <person name="Ito S."/>
            <person name="Ito T."/>
            <person name="Ito Y."/>
            <person name="Ito Y."/>
            <person name="Iwabuchi A."/>
            <person name="Kamiya K."/>
            <person name="Karasawa W."/>
            <person name="Kurita K."/>
            <person name="Katagiri S."/>
            <person name="Kikuta A."/>
            <person name="Kobayashi H."/>
            <person name="Kobayashi N."/>
            <person name="Machita K."/>
            <person name="Maehara T."/>
            <person name="Masukawa M."/>
            <person name="Mizubayashi T."/>
            <person name="Mukai Y."/>
            <person name="Nagasaki H."/>
            <person name="Nagata Y."/>
            <person name="Naito S."/>
            <person name="Nakashima M."/>
            <person name="Nakama Y."/>
            <person name="Nakamichi Y."/>
            <person name="Nakamura M."/>
            <person name="Meguro A."/>
            <person name="Negishi M."/>
            <person name="Ohta I."/>
            <person name="Ohta T."/>
            <person name="Okamoto M."/>
            <person name="Ono N."/>
            <person name="Saji S."/>
            <person name="Sakaguchi M."/>
            <person name="Sakai K."/>
            <person name="Shibata M."/>
            <person name="Shimokawa T."/>
            <person name="Song J."/>
            <person name="Takazaki Y."/>
            <person name="Terasawa K."/>
            <person name="Tsugane M."/>
            <person name="Tsuji K."/>
            <person name="Ueda S."/>
            <person name="Waki K."/>
            <person name="Yamagata H."/>
            <person name="Yamamoto M."/>
            <person name="Yamamoto S."/>
            <person name="Yamane H."/>
            <person name="Yoshiki S."/>
            <person name="Yoshihara R."/>
            <person name="Yukawa K."/>
            <person name="Zhong H."/>
            <person name="Yano M."/>
            <person name="Yuan Q."/>
            <person name="Ouyang S."/>
            <person name="Liu J."/>
            <person name="Jones K.M."/>
            <person name="Gansberger K."/>
            <person name="Moffat K."/>
            <person name="Hill J."/>
            <person name="Bera J."/>
            <person name="Fadrosh D."/>
            <person name="Jin S."/>
            <person name="Johri S."/>
            <person name="Kim M."/>
            <person name="Overton L."/>
            <person name="Reardon M."/>
            <person name="Tsitrin T."/>
            <person name="Vuong H."/>
            <person name="Weaver B."/>
            <person name="Ciecko A."/>
            <person name="Tallon L."/>
            <person name="Jackson J."/>
            <person name="Pai G."/>
            <person name="Aken S.V."/>
            <person name="Utterback T."/>
            <person name="Reidmuller S."/>
            <person name="Feldblyum T."/>
            <person name="Hsiao J."/>
            <person name="Zismann V."/>
            <person name="Iobst S."/>
            <person name="de Vazeille A.R."/>
            <person name="Buell C.R."/>
            <person name="Ying K."/>
            <person name="Li Y."/>
            <person name="Lu T."/>
            <person name="Huang Y."/>
            <person name="Zhao Q."/>
            <person name="Feng Q."/>
            <person name="Zhang L."/>
            <person name="Zhu J."/>
            <person name="Weng Q."/>
            <person name="Mu J."/>
            <person name="Lu Y."/>
            <person name="Fan D."/>
            <person name="Liu Y."/>
            <person name="Guan J."/>
            <person name="Zhang Y."/>
            <person name="Yu S."/>
            <person name="Liu X."/>
            <person name="Zhang Y."/>
            <person name="Hong G."/>
            <person name="Han B."/>
            <person name="Choisne N."/>
            <person name="Demange N."/>
            <person name="Orjeda G."/>
            <person name="Samain S."/>
            <person name="Cattolico L."/>
            <person name="Pelletier E."/>
            <person name="Couloux A."/>
            <person name="Segurens B."/>
            <person name="Wincker P."/>
            <person name="D'Hont A."/>
            <person name="Scarpelli C."/>
            <person name="Weissenbach J."/>
            <person name="Salanoubat M."/>
            <person name="Quetier F."/>
            <person name="Yu Y."/>
            <person name="Kim H.R."/>
            <person name="Rambo T."/>
            <person name="Currie J."/>
            <person name="Collura K."/>
            <person name="Luo M."/>
            <person name="Yang T."/>
            <person name="Ammiraju J.S.S."/>
            <person name="Engler F."/>
            <person name="Soderlund C."/>
            <person name="Wing R.A."/>
            <person name="Palmer L.E."/>
            <person name="de la Bastide M."/>
            <person name="Spiegel L."/>
            <person name="Nascimento L."/>
            <person name="Zutavern T."/>
            <person name="O'Shaughnessy A."/>
            <person name="Dike S."/>
            <person name="Dedhia N."/>
            <person name="Preston R."/>
            <person name="Balija V."/>
            <person name="McCombie W.R."/>
            <person name="Chow T."/>
            <person name="Chen H."/>
            <person name="Chung M."/>
            <person name="Chen C."/>
            <person name="Shaw J."/>
            <person name="Wu H."/>
            <person name="Hsiao K."/>
            <person name="Chao Y."/>
            <person name="Chu M."/>
            <person name="Cheng C."/>
            <person name="Hour A."/>
            <person name="Lee P."/>
            <person name="Lin S."/>
            <person name="Lin Y."/>
            <person name="Liou J."/>
            <person name="Liu S."/>
            <person name="Hsing Y."/>
            <person name="Raghuvanshi S."/>
            <person name="Mohanty A."/>
            <person name="Bharti A.K."/>
            <person name="Gaur A."/>
            <person name="Gupta V."/>
            <person name="Kumar D."/>
            <person name="Ravi V."/>
            <person name="Vij S."/>
            <person name="Kapur A."/>
            <person name="Khurana P."/>
            <person name="Khurana P."/>
            <person name="Khurana J.P."/>
            <person name="Tyagi A.K."/>
            <person name="Gaikwad K."/>
            <person name="Singh A."/>
            <person name="Dalal V."/>
            <person name="Srivastava S."/>
            <person name="Dixit A."/>
            <person name="Pal A.K."/>
            <person name="Ghazi I.A."/>
            <person name="Yadav M."/>
            <person name="Pandit A."/>
            <person name="Bhargava A."/>
            <person name="Sureshbabu K."/>
            <person name="Batra K."/>
            <person name="Sharma T.R."/>
            <person name="Mohapatra T."/>
            <person name="Singh N.K."/>
            <person name="Messing J."/>
            <person name="Nelson A.B."/>
            <person name="Fuks G."/>
            <person name="Kavchok S."/>
            <person name="Keizer G."/>
            <person name="Linton E."/>
            <person name="Llaca V."/>
            <person name="Song R."/>
            <person name="Tanyolac B."/>
            <person name="Young S."/>
            <person name="Ho-Il K."/>
            <person name="Hahn J.H."/>
            <person name="Sangsakoo G."/>
            <person name="Vanavichit A."/>
            <person name="de Mattos Luiz.A.T."/>
            <person name="Zimmer P.D."/>
            <person name="Malone G."/>
            <person name="Dellagostin O."/>
            <person name="de Oliveira A.C."/>
            <person name="Bevan M."/>
            <person name="Bancroft I."/>
            <person name="Minx P."/>
            <person name="Cordum H."/>
            <person name="Wilson R."/>
            <person name="Cheng Z."/>
            <person name="Jin W."/>
            <person name="Jiang J."/>
            <person name="Leong S.A."/>
            <person name="Iwama H."/>
            <person name="Gojobori T."/>
            <person name="Itoh T."/>
            <person name="Niimura Y."/>
            <person name="Fujii Y."/>
            <person name="Habara T."/>
            <person name="Sakai H."/>
            <person name="Sato Y."/>
            <person name="Wilson G."/>
            <person name="Kumar K."/>
            <person name="McCouch S."/>
            <person name="Juretic N."/>
            <person name="Hoen D."/>
            <person name="Wright S."/>
            <person name="Bruskiewich R."/>
            <person name="Bureau T."/>
            <person name="Miyao A."/>
            <person name="Hirochika H."/>
            <person name="Nishikawa T."/>
            <person name="Kadowaki K."/>
            <person name="Sugiura M."/>
            <person name="Burr B."/>
            <person name="Sasaki T."/>
        </authorList>
    </citation>
    <scope>NUCLEOTIDE SEQUENCE [LARGE SCALE GENOMIC DNA]</scope>
    <source>
        <strain evidence="2">cv. Nipponbare</strain>
    </source>
</reference>
<gene>
    <name evidence="1" type="primary">P0430F03.6</name>
</gene>
<sequence>MPCHLPAAAVLAAGQLSRQARSGSWGERKIKFVDKCIDNPIRNEKERIKEEK</sequence>
<dbReference type="Proteomes" id="UP000000763">
    <property type="component" value="Chromosome 7"/>
</dbReference>
<evidence type="ECO:0000313" key="1">
    <source>
        <dbReference type="EMBL" id="BAC83975.1"/>
    </source>
</evidence>
<evidence type="ECO:0000313" key="2">
    <source>
        <dbReference type="Proteomes" id="UP000000763"/>
    </source>
</evidence>
<accession>Q6Z492</accession>
<proteinExistence type="predicted"/>
<organism evidence="1 2">
    <name type="scientific">Oryza sativa subsp. japonica</name>
    <name type="common">Rice</name>
    <dbReference type="NCBI Taxonomy" id="39947"/>
    <lineage>
        <taxon>Eukaryota</taxon>
        <taxon>Viridiplantae</taxon>
        <taxon>Streptophyta</taxon>
        <taxon>Embryophyta</taxon>
        <taxon>Tracheophyta</taxon>
        <taxon>Spermatophyta</taxon>
        <taxon>Magnoliopsida</taxon>
        <taxon>Liliopsida</taxon>
        <taxon>Poales</taxon>
        <taxon>Poaceae</taxon>
        <taxon>BOP clade</taxon>
        <taxon>Oryzoideae</taxon>
        <taxon>Oryzeae</taxon>
        <taxon>Oryzinae</taxon>
        <taxon>Oryza</taxon>
        <taxon>Oryza sativa</taxon>
    </lineage>
</organism>
<dbReference type="AlphaFoldDB" id="Q6Z492"/>
<name>Q6Z492_ORYSJ</name>
<dbReference type="EMBL" id="AP005186">
    <property type="protein sequence ID" value="BAC83975.1"/>
    <property type="molecule type" value="Genomic_DNA"/>
</dbReference>